<dbReference type="EMBL" id="KQ964286">
    <property type="protein sequence ID" value="KXJ85290.1"/>
    <property type="molecule type" value="Genomic_DNA"/>
</dbReference>
<comment type="similarity">
    <text evidence="2">Belongs to the oxygen-dependent FAD-linked oxidoreductase family.</text>
</comment>
<protein>
    <recommendedName>
        <fullName evidence="7">FAD-binding PCMH-type domain-containing protein</fullName>
    </recommendedName>
</protein>
<evidence type="ECO:0000259" key="7">
    <source>
        <dbReference type="PROSITE" id="PS51387"/>
    </source>
</evidence>
<feature type="signal peptide" evidence="6">
    <location>
        <begin position="1"/>
        <end position="29"/>
    </location>
</feature>
<dbReference type="SUPFAM" id="SSF56176">
    <property type="entry name" value="FAD-binding/transporter-associated domain-like"/>
    <property type="match status" value="1"/>
</dbReference>
<feature type="domain" description="FAD-binding PCMH-type" evidence="7">
    <location>
        <begin position="79"/>
        <end position="250"/>
    </location>
</feature>
<keyword evidence="6" id="KW-0732">Signal</keyword>
<accession>A0A136IK04</accession>
<dbReference type="PANTHER" id="PTHR42973:SF9">
    <property type="entry name" value="FAD-BINDING PCMH-TYPE DOMAIN-CONTAINING PROTEIN-RELATED"/>
    <property type="match status" value="1"/>
</dbReference>
<reference evidence="9" key="1">
    <citation type="submission" date="2016-02" db="EMBL/GenBank/DDBJ databases">
        <title>Draft genome sequence of Microdochium bolleyi, a fungal endophyte of beachgrass.</title>
        <authorList>
            <consortium name="DOE Joint Genome Institute"/>
            <person name="David A.S."/>
            <person name="May G."/>
            <person name="Haridas S."/>
            <person name="Lim J."/>
            <person name="Wang M."/>
            <person name="Labutti K."/>
            <person name="Lipzen A."/>
            <person name="Barry K."/>
            <person name="Grigoriev I.V."/>
        </authorList>
    </citation>
    <scope>NUCLEOTIDE SEQUENCE [LARGE SCALE GENOMIC DNA]</scope>
    <source>
        <strain evidence="9">J235TASD1</strain>
    </source>
</reference>
<organism evidence="8 9">
    <name type="scientific">Microdochium bolleyi</name>
    <dbReference type="NCBI Taxonomy" id="196109"/>
    <lineage>
        <taxon>Eukaryota</taxon>
        <taxon>Fungi</taxon>
        <taxon>Dikarya</taxon>
        <taxon>Ascomycota</taxon>
        <taxon>Pezizomycotina</taxon>
        <taxon>Sordariomycetes</taxon>
        <taxon>Xylariomycetidae</taxon>
        <taxon>Xylariales</taxon>
        <taxon>Microdochiaceae</taxon>
        <taxon>Microdochium</taxon>
    </lineage>
</organism>
<dbReference type="AlphaFoldDB" id="A0A136IK04"/>
<dbReference type="InterPro" id="IPR016166">
    <property type="entry name" value="FAD-bd_PCMH"/>
</dbReference>
<dbReference type="OrthoDB" id="9996127at2759"/>
<evidence type="ECO:0000256" key="5">
    <source>
        <dbReference type="ARBA" id="ARBA00023002"/>
    </source>
</evidence>
<dbReference type="STRING" id="196109.A0A136IK04"/>
<name>A0A136IK04_9PEZI</name>
<evidence type="ECO:0000256" key="1">
    <source>
        <dbReference type="ARBA" id="ARBA00001974"/>
    </source>
</evidence>
<dbReference type="InterPro" id="IPR012951">
    <property type="entry name" value="BBE"/>
</dbReference>
<dbReference type="InParanoid" id="A0A136IK04"/>
<keyword evidence="4" id="KW-0274">FAD</keyword>
<dbReference type="Proteomes" id="UP000070501">
    <property type="component" value="Unassembled WGS sequence"/>
</dbReference>
<dbReference type="PANTHER" id="PTHR42973">
    <property type="entry name" value="BINDING OXIDOREDUCTASE, PUTATIVE (AFU_ORTHOLOGUE AFUA_1G17690)-RELATED"/>
    <property type="match status" value="1"/>
</dbReference>
<dbReference type="GO" id="GO:0071949">
    <property type="term" value="F:FAD binding"/>
    <property type="evidence" value="ECO:0007669"/>
    <property type="project" value="InterPro"/>
</dbReference>
<evidence type="ECO:0000256" key="6">
    <source>
        <dbReference type="SAM" id="SignalP"/>
    </source>
</evidence>
<feature type="chain" id="PRO_5007292737" description="FAD-binding PCMH-type domain-containing protein" evidence="6">
    <location>
        <begin position="30"/>
        <end position="512"/>
    </location>
</feature>
<comment type="cofactor">
    <cofactor evidence="1">
        <name>FAD</name>
        <dbReference type="ChEBI" id="CHEBI:57692"/>
    </cofactor>
</comment>
<keyword evidence="5" id="KW-0560">Oxidoreductase</keyword>
<gene>
    <name evidence="8" type="ORF">Micbo1qcDRAFT_56175</name>
</gene>
<keyword evidence="9" id="KW-1185">Reference proteome</keyword>
<dbReference type="InterPro" id="IPR016169">
    <property type="entry name" value="FAD-bd_PCMH_sub2"/>
</dbReference>
<evidence type="ECO:0000256" key="4">
    <source>
        <dbReference type="ARBA" id="ARBA00022827"/>
    </source>
</evidence>
<dbReference type="Pfam" id="PF01565">
    <property type="entry name" value="FAD_binding_4"/>
    <property type="match status" value="1"/>
</dbReference>
<evidence type="ECO:0000256" key="3">
    <source>
        <dbReference type="ARBA" id="ARBA00022630"/>
    </source>
</evidence>
<evidence type="ECO:0000256" key="2">
    <source>
        <dbReference type="ARBA" id="ARBA00005466"/>
    </source>
</evidence>
<dbReference type="Gene3D" id="3.40.462.20">
    <property type="match status" value="1"/>
</dbReference>
<dbReference type="Pfam" id="PF08031">
    <property type="entry name" value="BBE"/>
    <property type="match status" value="1"/>
</dbReference>
<dbReference type="InterPro" id="IPR050416">
    <property type="entry name" value="FAD-linked_Oxidoreductase"/>
</dbReference>
<keyword evidence="3" id="KW-0285">Flavoprotein</keyword>
<evidence type="ECO:0000313" key="8">
    <source>
        <dbReference type="EMBL" id="KXJ85290.1"/>
    </source>
</evidence>
<dbReference type="PROSITE" id="PS51387">
    <property type="entry name" value="FAD_PCMH"/>
    <property type="match status" value="1"/>
</dbReference>
<sequence length="512" mass="55730">MASLRAPQPAHLRTWLLAILSVTHRLVAATAPQQSSLVLSAEQEIKTHLAPLLSDGAALSFPPDPSWDALTARVSAPRIAPQFFAVVEVATEADVEQTVKFANKYCHPFLAVSGSHGFPTGMGKMKRGIQINLRRLNSIEVYNDGKSATAGGGILQYEATRDLFAEGKMAATGLCACVSVAGPLLGGGHSMLQARHGFSADNLVSARVTLADGTSVTASSEENAELFWGLKGAGHNLGIMTSFDVKVYDADELWAMDVLSFTQDKLEEVLTVFNKLEYEIQNPGLLVAGGAIAWNPELDKEHPVINIQLFSAGTATSIDTYIAALKAIGPAFTLTVPDVPYGEIYTIGGLGIDGPLCRKNVNLLALANSVSRWDPAGMRAGFTEFTKLTRNPTFNASIWLLESYGRRGVQQIPVESAAVPAEERERHILHSPILWWDGADAADRKEVEAWAERYQKAVASPNEEPHFYVNYARGGEAVPLVYGTDGSRLERLRRLKREWDPDNRFGFYNPIR</sequence>
<proteinExistence type="inferred from homology"/>
<dbReference type="Gene3D" id="3.30.465.10">
    <property type="match status" value="1"/>
</dbReference>
<dbReference type="GO" id="GO:0016491">
    <property type="term" value="F:oxidoreductase activity"/>
    <property type="evidence" value="ECO:0007669"/>
    <property type="project" value="UniProtKB-KW"/>
</dbReference>
<dbReference type="InterPro" id="IPR036318">
    <property type="entry name" value="FAD-bd_PCMH-like_sf"/>
</dbReference>
<evidence type="ECO:0000313" key="9">
    <source>
        <dbReference type="Proteomes" id="UP000070501"/>
    </source>
</evidence>
<dbReference type="InterPro" id="IPR006094">
    <property type="entry name" value="Oxid_FAD_bind_N"/>
</dbReference>